<feature type="region of interest" description="Disordered" evidence="1">
    <location>
        <begin position="1434"/>
        <end position="1661"/>
    </location>
</feature>
<protein>
    <recommendedName>
        <fullName evidence="2">PhoD-like phosphatase domain-containing protein</fullName>
    </recommendedName>
</protein>
<feature type="compositionally biased region" description="Pro residues" evidence="1">
    <location>
        <begin position="1758"/>
        <end position="1769"/>
    </location>
</feature>
<feature type="compositionally biased region" description="Low complexity" evidence="1">
    <location>
        <begin position="588"/>
        <end position="600"/>
    </location>
</feature>
<evidence type="ECO:0000256" key="1">
    <source>
        <dbReference type="SAM" id="MobiDB-lite"/>
    </source>
</evidence>
<evidence type="ECO:0000313" key="4">
    <source>
        <dbReference type="Proteomes" id="UP000295604"/>
    </source>
</evidence>
<feature type="region of interest" description="Disordered" evidence="1">
    <location>
        <begin position="639"/>
        <end position="721"/>
    </location>
</feature>
<evidence type="ECO:0000313" key="3">
    <source>
        <dbReference type="EMBL" id="TEA15133.1"/>
    </source>
</evidence>
<dbReference type="Gene3D" id="3.60.21.70">
    <property type="entry name" value="PhoD-like phosphatase"/>
    <property type="match status" value="1"/>
</dbReference>
<sequence>MPSAPYWGDLSGPKAARRQRRQSEDFSLPERKPSPHQPPLTANNHPPAPSSAHPPKSNRTSLQTTNTEAYTDSTLSPYASPTASNFADQGLAPRPPTFPYGESQYPDDYRQQSDRRERRRRERNEEEPLADHQDYIPVGATPPAAPDVPKGPPVSFRHPHGNGGQPYAYPTPNPPRPQRQTSPLLGPDDYDYDDDDDDGMNPEGYYREPAPERQVQPPQAQYEQLEYPPLDRSQRTLDAHPEPPSRDPPASSRRRSEGHPRKSSGGGSRKFANDRSPLQRLELTLDSITKEEKRARVEAAERRAREKAAAAAAKDPELLQPPEPTHRAQRAQPVVRQQPQPPPQVVQEPQRPLPEPPRQHHRHQSRPQPQPQPQPQAVPPPAPTPQVRFSDVQYEDDDWRGAAPGQQANVAASRGPQAQYYQDDRRYAPGRQSFDDRSRPRYVPEDDGHYGSGHHQPRPPAMAPAGIQHPASSGGIPQRSASLREEPRQAPASNTGIPKRNLSFRERAAKNELNLPSAAAGEPQSPEASPEPERPVAKSRRPSWSLVRSGSNKLKKQPKGDPWFNIRQDAEKKYENVEFRNAALDDAAAARGAPAVQRSASQANREQALPPDAPLEEVGRAGIPSKAARLIGLDNAGVQRRATAPTTHRDYEHGGDAYDGRLASGGRGEEPRQLSQMEATERGRPNDREYYSDEEYDEHGHRISNKGYHGRESFRPGEGIYKPPKYLDEWKEATVGSLSGSLLDLSDEQLSTMDKNQPWWEGSGKRRGSASRPRKAEAFDGEYDETNAPTRFKPPLYLKCGPLLRYCGLKHEKVAPRARNTASAERTLWRGSVMIVTQDSDSSYEIAPTLRLFVQPLELLPPPPHTISGEHDLPPEYVDPIAGMPKLGRRGETLYVRPVDHLEEAKDLSRDESDNGLFEKTKSPPDIPPADGSMDYPGSFSSRRKRVRVDGEKVSKYKDVRGFRLHAERGYTFWRFNIEVELREKQQRVAYRINRGPSMGFWVPAAGESMNIMFHSCNGFSMSVNPDDFSGPDPMWRDVLNTHQSRPFHVMLGGGDQIYNDCLMDQSKLFREWLMIKNPLHKHNAPFTAIMQDELERAYLERYCMWFSQGLFGLANSQIPMVNMWDDHDISDGFGSYAHHDMNSPVFSGLGNVAFKYYMLFQHQSIPGETETTEPSWVVGAEPGPYINELSRSLYVELGSQVSLLAVDARTERTETDVVSEPTWQHIMDRCYEELRNGRTRHLLVLLGVPIAYPRLVWLENILTSRAMDPVKALGKLGMLGNTLNHIDGGVEVLDDLNDHWTAKNHKKEREVVIQDMQDLAADKSIRITFLSGDVHLAAVGQFYANPKLGLPKHKDFRYMPNVISSAIVNTPPPDLMADILNKRNKVHHFDDSTEEDMIPLFGHGVDGKPRNNKHLLPHRNWCAIREYTPGATPPPSPLLSAYDGSPSPPASRGGLLRRFSSNRGPSYRPDVRKESAQDVSRPPISNSAKSGGLFRSLSRRNSTDGGRPADPAKPKRSMSLTRNFFSRMGSKKSKPDDGGINGSWGEDDDDVSSVEDGHYGYDQYDDRPAVQPRVRGMGLRGGGAHDEYQSGDDSYFTARPAARTRGAPIRPGPQHDEYARDDESQFTARPPPRARTMSESSAQRPKPFHRTPTGLSVKQQKNADKYAVDLEGGLDICLNVEVNPKDPTGITTQYRLLVPRLIWDDAKEGPMLQQPAPAGFKRFFSLKKKKPAVEAEEVEDDDEFEEPGPGHFRQKAAPPPPPPPPPEEPIYDIPRNARYEPPGRYDSPRTYESSGRYDSPARSARYEPQAARHERR</sequence>
<feature type="compositionally biased region" description="Polar residues" evidence="1">
    <location>
        <begin position="59"/>
        <end position="87"/>
    </location>
</feature>
<dbReference type="InterPro" id="IPR038607">
    <property type="entry name" value="PhoD-like_sf"/>
</dbReference>
<reference evidence="3 4" key="1">
    <citation type="submission" date="2018-11" db="EMBL/GenBank/DDBJ databases">
        <title>Genome sequence and assembly of Colletotrichum sidae.</title>
        <authorList>
            <person name="Gan P."/>
            <person name="Shirasu K."/>
        </authorList>
    </citation>
    <scope>NUCLEOTIDE SEQUENCE [LARGE SCALE GENOMIC DNA]</scope>
    <source>
        <strain evidence="3 4">CBS 518.97</strain>
    </source>
</reference>
<organism evidence="3 4">
    <name type="scientific">Colletotrichum sidae</name>
    <dbReference type="NCBI Taxonomy" id="1347389"/>
    <lineage>
        <taxon>Eukaryota</taxon>
        <taxon>Fungi</taxon>
        <taxon>Dikarya</taxon>
        <taxon>Ascomycota</taxon>
        <taxon>Pezizomycotina</taxon>
        <taxon>Sordariomycetes</taxon>
        <taxon>Hypocreomycetidae</taxon>
        <taxon>Glomerellales</taxon>
        <taxon>Glomerellaceae</taxon>
        <taxon>Colletotrichum</taxon>
        <taxon>Colletotrichum orbiculare species complex</taxon>
    </lineage>
</organism>
<feature type="compositionally biased region" description="Basic and acidic residues" evidence="1">
    <location>
        <begin position="1776"/>
        <end position="1790"/>
    </location>
</feature>
<feature type="compositionally biased region" description="Basic and acidic residues" evidence="1">
    <location>
        <begin position="905"/>
        <end position="923"/>
    </location>
</feature>
<feature type="compositionally biased region" description="Pro residues" evidence="1">
    <location>
        <begin position="143"/>
        <end position="152"/>
    </location>
</feature>
<feature type="compositionally biased region" description="Low complexity" evidence="1">
    <location>
        <begin position="1598"/>
        <end position="1610"/>
    </location>
</feature>
<dbReference type="Pfam" id="PF19050">
    <property type="entry name" value="PhoD_2"/>
    <property type="match status" value="2"/>
</dbReference>
<feature type="compositionally biased region" description="Basic and acidic residues" evidence="1">
    <location>
        <begin position="21"/>
        <end position="33"/>
    </location>
</feature>
<gene>
    <name evidence="3" type="ORF">C8034_v002563</name>
</gene>
<feature type="compositionally biased region" description="Pro residues" evidence="1">
    <location>
        <begin position="368"/>
        <end position="384"/>
    </location>
</feature>
<feature type="compositionally biased region" description="Basic and acidic residues" evidence="1">
    <location>
        <begin position="1556"/>
        <end position="1569"/>
    </location>
</feature>
<feature type="compositionally biased region" description="Acidic residues" evidence="1">
    <location>
        <begin position="188"/>
        <end position="200"/>
    </location>
</feature>
<dbReference type="InterPro" id="IPR043904">
    <property type="entry name" value="PhoD_2-like"/>
</dbReference>
<dbReference type="GO" id="GO:0016020">
    <property type="term" value="C:membrane"/>
    <property type="evidence" value="ECO:0007669"/>
    <property type="project" value="TreeGrafter"/>
</dbReference>
<feature type="compositionally biased region" description="Basic and acidic residues" evidence="1">
    <location>
        <begin position="107"/>
        <end position="134"/>
    </location>
</feature>
<keyword evidence="4" id="KW-1185">Reference proteome</keyword>
<feature type="compositionally biased region" description="Basic and acidic residues" evidence="1">
    <location>
        <begin position="288"/>
        <end position="308"/>
    </location>
</feature>
<feature type="compositionally biased region" description="Basic and acidic residues" evidence="1">
    <location>
        <begin position="1614"/>
        <end position="1624"/>
    </location>
</feature>
<accession>A0A4R8TCN3</accession>
<dbReference type="CDD" id="cd07389">
    <property type="entry name" value="MPP_PhoD"/>
    <property type="match status" value="1"/>
</dbReference>
<feature type="compositionally biased region" description="Basic and acidic residues" evidence="1">
    <location>
        <begin position="647"/>
        <end position="659"/>
    </location>
</feature>
<feature type="compositionally biased region" description="Acidic residues" evidence="1">
    <location>
        <begin position="1735"/>
        <end position="1747"/>
    </location>
</feature>
<feature type="compositionally biased region" description="Low complexity" evidence="1">
    <location>
        <begin position="516"/>
        <end position="528"/>
    </location>
</feature>
<comment type="caution">
    <text evidence="3">The sequence shown here is derived from an EMBL/GenBank/DDBJ whole genome shotgun (WGS) entry which is preliminary data.</text>
</comment>
<feature type="compositionally biased region" description="Basic and acidic residues" evidence="1">
    <location>
        <begin position="232"/>
        <end position="245"/>
    </location>
</feature>
<feature type="domain" description="PhoD-like phosphatase" evidence="2">
    <location>
        <begin position="1009"/>
        <end position="1264"/>
    </location>
</feature>
<feature type="domain" description="PhoD-like phosphatase" evidence="2">
    <location>
        <begin position="1271"/>
        <end position="1431"/>
    </location>
</feature>
<feature type="region of interest" description="Disordered" evidence="1">
    <location>
        <begin position="905"/>
        <end position="942"/>
    </location>
</feature>
<dbReference type="PANTHER" id="PTHR46689:SF1">
    <property type="entry name" value="PHOD-LIKE PHOSPHATASE DOMAIN-CONTAINING PROTEIN"/>
    <property type="match status" value="1"/>
</dbReference>
<feature type="region of interest" description="Disordered" evidence="1">
    <location>
        <begin position="755"/>
        <end position="777"/>
    </location>
</feature>
<dbReference type="PANTHER" id="PTHR46689">
    <property type="entry name" value="MEMBRANE PROTEIN, PUTATIVE-RELATED"/>
    <property type="match status" value="1"/>
</dbReference>
<feature type="compositionally biased region" description="Low complexity" evidence="1">
    <location>
        <begin position="42"/>
        <end position="58"/>
    </location>
</feature>
<feature type="compositionally biased region" description="Basic and acidic residues" evidence="1">
    <location>
        <begin position="422"/>
        <end position="449"/>
    </location>
</feature>
<feature type="region of interest" description="Disordered" evidence="1">
    <location>
        <begin position="1"/>
        <end position="564"/>
    </location>
</feature>
<dbReference type="Proteomes" id="UP000295604">
    <property type="component" value="Unassembled WGS sequence"/>
</dbReference>
<feature type="region of interest" description="Disordered" evidence="1">
    <location>
        <begin position="588"/>
        <end position="621"/>
    </location>
</feature>
<evidence type="ECO:0000259" key="2">
    <source>
        <dbReference type="Pfam" id="PF19050"/>
    </source>
</evidence>
<name>A0A4R8TCN3_9PEZI</name>
<feature type="compositionally biased region" description="Basic and acidic residues" evidence="1">
    <location>
        <begin position="679"/>
        <end position="691"/>
    </location>
</feature>
<proteinExistence type="predicted"/>
<feature type="region of interest" description="Disordered" evidence="1">
    <location>
        <begin position="1732"/>
        <end position="1817"/>
    </location>
</feature>
<dbReference type="EMBL" id="QAPF01000142">
    <property type="protein sequence ID" value="TEA15133.1"/>
    <property type="molecule type" value="Genomic_DNA"/>
</dbReference>
<dbReference type="InterPro" id="IPR018946">
    <property type="entry name" value="PhoD-like_MPP"/>
</dbReference>